<evidence type="ECO:0000313" key="1">
    <source>
        <dbReference type="EMBL" id="RRQ48583.1"/>
    </source>
</evidence>
<proteinExistence type="predicted"/>
<dbReference type="NCBIfam" id="NF033487">
    <property type="entry name" value="Lacal_2735_fam"/>
    <property type="match status" value="1"/>
</dbReference>
<dbReference type="AlphaFoldDB" id="A0A3R8R286"/>
<name>A0A3R8R286_9FLAO</name>
<dbReference type="EMBL" id="QUSX01000002">
    <property type="protein sequence ID" value="RRQ48583.1"/>
    <property type="molecule type" value="Genomic_DNA"/>
</dbReference>
<reference evidence="2" key="1">
    <citation type="submission" date="2018-08" db="EMBL/GenBank/DDBJ databases">
        <authorList>
            <person name="Khan S.A."/>
            <person name="J S.E."/>
        </authorList>
    </citation>
    <scope>NUCLEOTIDE SEQUENCE [LARGE SCALE GENOMIC DNA]</scope>
    <source>
        <strain evidence="2">PoM-212</strain>
    </source>
</reference>
<gene>
    <name evidence="1" type="ORF">DZC72_12890</name>
</gene>
<dbReference type="Proteomes" id="UP000286990">
    <property type="component" value="Unassembled WGS sequence"/>
</dbReference>
<sequence length="54" mass="6415">MFGLFKRKTEKEKLTDEYQKLLKEAFDLSKTNRKASDDKYAKADQIQKQLEAMD</sequence>
<dbReference type="OrthoDB" id="1123018at2"/>
<organism evidence="1 2">
    <name type="scientific">Maribacter algicola</name>
    <dbReference type="NCBI Taxonomy" id="2498892"/>
    <lineage>
        <taxon>Bacteria</taxon>
        <taxon>Pseudomonadati</taxon>
        <taxon>Bacteroidota</taxon>
        <taxon>Flavobacteriia</taxon>
        <taxon>Flavobacteriales</taxon>
        <taxon>Flavobacteriaceae</taxon>
        <taxon>Maribacter</taxon>
    </lineage>
</organism>
<protein>
    <submittedName>
        <fullName evidence="1">Lacal_2735 family protein</fullName>
    </submittedName>
</protein>
<reference evidence="2" key="2">
    <citation type="submission" date="2018-12" db="EMBL/GenBank/DDBJ databases">
        <title>Maribacter lutimaris sp. nov., isolated from marine sediment.</title>
        <authorList>
            <person name="Kim K.K."/>
        </authorList>
    </citation>
    <scope>NUCLEOTIDE SEQUENCE [LARGE SCALE GENOMIC DNA]</scope>
    <source>
        <strain evidence="2">PoM-212</strain>
    </source>
</reference>
<dbReference type="RefSeq" id="WP_125223304.1">
    <property type="nucleotide sequence ID" value="NZ_QUSX01000002.1"/>
</dbReference>
<evidence type="ECO:0000313" key="2">
    <source>
        <dbReference type="Proteomes" id="UP000286990"/>
    </source>
</evidence>
<dbReference type="InterPro" id="IPR045493">
    <property type="entry name" value="DUF6435"/>
</dbReference>
<accession>A0A3R8R286</accession>
<comment type="caution">
    <text evidence="1">The sequence shown here is derived from an EMBL/GenBank/DDBJ whole genome shotgun (WGS) entry which is preliminary data.</text>
</comment>
<dbReference type="Pfam" id="PF20027">
    <property type="entry name" value="DUF6435"/>
    <property type="match status" value="1"/>
</dbReference>
<keyword evidence="2" id="KW-1185">Reference proteome</keyword>